<dbReference type="AlphaFoldDB" id="A0A7J0C705"/>
<proteinExistence type="predicted"/>
<protein>
    <submittedName>
        <fullName evidence="1">Uncharacterized protein</fullName>
    </submittedName>
</protein>
<sequence>MRSTVLHISPDTLRWAQWVLSYAFNSVSRTLSQGVTCGLGSQDAPVTTQGPDLVLKLSGWRD</sequence>
<gene>
    <name evidence="1" type="ORF">Sfulv_27580</name>
</gene>
<dbReference type="Proteomes" id="UP000498980">
    <property type="component" value="Unassembled WGS sequence"/>
</dbReference>
<keyword evidence="2" id="KW-1185">Reference proteome</keyword>
<accession>A0A7J0C705</accession>
<name>A0A7J0C705_9ACTN</name>
<dbReference type="EMBL" id="BLWC01000001">
    <property type="protein sequence ID" value="GFM97947.1"/>
    <property type="molecule type" value="Genomic_DNA"/>
</dbReference>
<evidence type="ECO:0000313" key="1">
    <source>
        <dbReference type="EMBL" id="GFM97947.1"/>
    </source>
</evidence>
<reference evidence="1 2" key="1">
    <citation type="submission" date="2020-05" db="EMBL/GenBank/DDBJ databases">
        <title>Whole genome shotgun sequence of Streptomyces fulvorobeus NBRC 15897.</title>
        <authorList>
            <person name="Komaki H."/>
            <person name="Tamura T."/>
        </authorList>
    </citation>
    <scope>NUCLEOTIDE SEQUENCE [LARGE SCALE GENOMIC DNA]</scope>
    <source>
        <strain evidence="1 2">NBRC 15897</strain>
    </source>
</reference>
<organism evidence="1 2">
    <name type="scientific">Streptomyces fulvorobeus</name>
    <dbReference type="NCBI Taxonomy" id="284028"/>
    <lineage>
        <taxon>Bacteria</taxon>
        <taxon>Bacillati</taxon>
        <taxon>Actinomycetota</taxon>
        <taxon>Actinomycetes</taxon>
        <taxon>Kitasatosporales</taxon>
        <taxon>Streptomycetaceae</taxon>
        <taxon>Streptomyces</taxon>
    </lineage>
</organism>
<evidence type="ECO:0000313" key="2">
    <source>
        <dbReference type="Proteomes" id="UP000498980"/>
    </source>
</evidence>
<comment type="caution">
    <text evidence="1">The sequence shown here is derived from an EMBL/GenBank/DDBJ whole genome shotgun (WGS) entry which is preliminary data.</text>
</comment>